<accession>A0AAN8YV35</accession>
<dbReference type="GO" id="GO:0008017">
    <property type="term" value="F:microtubule binding"/>
    <property type="evidence" value="ECO:0007669"/>
    <property type="project" value="InterPro"/>
</dbReference>
<dbReference type="InterPro" id="IPR019821">
    <property type="entry name" value="Kinesin_motor_CS"/>
</dbReference>
<evidence type="ECO:0000256" key="2">
    <source>
        <dbReference type="ARBA" id="ARBA00022741"/>
    </source>
</evidence>
<reference evidence="11 12" key="1">
    <citation type="submission" date="2024-02" db="EMBL/GenBank/DDBJ databases">
        <title>de novo genome assembly of Solanum bulbocastanum strain 11H21.</title>
        <authorList>
            <person name="Hosaka A.J."/>
        </authorList>
    </citation>
    <scope>NUCLEOTIDE SEQUENCE [LARGE SCALE GENOMIC DNA]</scope>
    <source>
        <tissue evidence="11">Young leaves</tissue>
    </source>
</reference>
<keyword evidence="4 8" id="KW-0175">Coiled coil</keyword>
<evidence type="ECO:0000259" key="10">
    <source>
        <dbReference type="PROSITE" id="PS50067"/>
    </source>
</evidence>
<evidence type="ECO:0000256" key="1">
    <source>
        <dbReference type="ARBA" id="ARBA00022701"/>
    </source>
</evidence>
<evidence type="ECO:0000256" key="9">
    <source>
        <dbReference type="SAM" id="MobiDB-lite"/>
    </source>
</evidence>
<feature type="coiled-coil region" evidence="8">
    <location>
        <begin position="2738"/>
        <end position="2807"/>
    </location>
</feature>
<feature type="coiled-coil region" evidence="8">
    <location>
        <begin position="865"/>
        <end position="899"/>
    </location>
</feature>
<dbReference type="InterPro" id="IPR044986">
    <property type="entry name" value="KIF15/KIN-12"/>
</dbReference>
<dbReference type="InterPro" id="IPR036961">
    <property type="entry name" value="Kinesin_motor_dom_sf"/>
</dbReference>
<dbReference type="PROSITE" id="PS00411">
    <property type="entry name" value="KINESIN_MOTOR_1"/>
    <property type="match status" value="1"/>
</dbReference>
<organism evidence="11 12">
    <name type="scientific">Solanum bulbocastanum</name>
    <name type="common">Wild potato</name>
    <dbReference type="NCBI Taxonomy" id="147425"/>
    <lineage>
        <taxon>Eukaryota</taxon>
        <taxon>Viridiplantae</taxon>
        <taxon>Streptophyta</taxon>
        <taxon>Embryophyta</taxon>
        <taxon>Tracheophyta</taxon>
        <taxon>Spermatophyta</taxon>
        <taxon>Magnoliopsida</taxon>
        <taxon>eudicotyledons</taxon>
        <taxon>Gunneridae</taxon>
        <taxon>Pentapetalae</taxon>
        <taxon>asterids</taxon>
        <taxon>lamiids</taxon>
        <taxon>Solanales</taxon>
        <taxon>Solanaceae</taxon>
        <taxon>Solanoideae</taxon>
        <taxon>Solaneae</taxon>
        <taxon>Solanum</taxon>
    </lineage>
</organism>
<sequence>MLRDFKFLRRNSGKNNTQPEEIENVPVNPRDSMGPPASTDSTRPPLNAIQETTRNLKGGVDQQGGVRVTKIDKTPTKPKASRYSDINRTPEKPVSLPKGRYGWVQKAGSSSNSVEVGDEGKMDAGTCGNQSRIVAVNATPRSTRTIGRANSNYSESHSNQNTPSKSVTKPPNPAFSLASSSRPLASGAARTANYTALSRGIPISGNSPTVLDTVEIPHFDLKENPSFWLEHNVQVGGPLFGDYCVYRSFGDQVLNYIELPQVLIRVRPLNSMERSTQGYTRCLKQESAQCVTWIGQPETRFTFDHVACETINQETLFRMVGLPMVENCLSGYNSSIFAYGQTGSGKTHTMLGEIEELEIRPSPNRGMTPRIFEFLFARIRAEEESRRDERLQYSCKCSFLEIYNEQITDLLDPSSTNLMLREDITKGVYVENLSEFEVQTVGDILKLLTQGSLNRKVAATNMNRESSRSHSVFTCIIESRWEKNSADNFRFSRLNLVDLAGSERQKASGAEGERLKEAASINRSLSTLGHVIMVLVDVANGRPRHVPYRDSKLTFLLQDSLGGNSKTMIISNVSPSICCAAETLNTLKFAQRAKLIQNNAVVNEDSSADVSALKHEIRLLKEELSSLKRQNISRALSFGQTTISGDSRLEDDSSNDEKALETDQHGSLIAKEAEGIIRLSSKQFKSLETTLAGSLRREQMAETSIKQLEAEIEQLNRLVRQREEDNRCTKMMLKFREEKIQRMESLVNGLIPADSYLLEENSALTEEIQLLHAKVDRNPEVTRFACENIRLLEELRRFQDFYEEGEREILLNEVSNLRDQLLNNIDGNLKQHSHLDMNILSQEPVHVCDEQTTLHLELKKTLYELKECQTNLNCCLEKNEKLSREIDELRGSLNSISSADNDCDGGVEVIKESTSEALALNGKSETSAENEKEDTRKEEMMEHIEEIMDLQLELDILKVIIQEERLHHNELQQHAQSMMQDRDSSKEQLLLVTQKCDDVHAELGEAKSIIEALESQHLLAITEVEDLRNSNSHYAEVVRKLDLEISSLKEKMFHQGSRDLSSSKLLESDDSPLQAKLKKMHDSLEKAKMLNRRYQSDSEFHVSNEEAMDEISRQAEAETAEVIVCLQEELLLLQQEVENSSLKEMESRKRLTELETEVKNLEAKLSLMTEENLKLGESLYDKEKELINMSEEWEQVNNEIEAIVCGGHEALKDACEQLDFISSTFPDKRSRISEQFGRMTKYIVEKELFIEELNQSLENALNRRNDMESMLRSLRGAALVMTEAHQLDCHEKDAELFSLTSQLSSKAHVISELENKIKHGEDQLRKVSSSATVAFLVVNWLSEQNSYCVEALNEKDMQLMESLETSRQKDAILWDQASVVAAAENQNESLRTELHTLEKTCSDLRLQLFEEQRQKLDENDMLKTIEKLTELKAGVSTVRSHLSECVERSGSHGKYISNETHASFSSGDKFETLTGSETRQHSQHLESFILEDRTAEKPDCSFDKSNNMLGSPSKQDTFQINWKDKSRDATVILLRKEMESALDCLKGVQAEMARLHVEKEALWLSEQKSKESIGDFLAAATSLQTYMDKFEQELVVKVELVDNKLRTIEGAVLESSSSWYEQKKLLEAELCDAKAVAAQKATEASCILAKFEEVQDTMKEADIMINELMIANESLKLDIKRLKKKEISLTEKRDILVNENQSLQSANDLKDMHYQRLENEFESDLAMMLRLVLELEDIVSQAATTSTDELKFVTSDVLIMKSQLHASTKYMKSWLEEIWSDIIVKDCALSVLHLCHMGILLEAATGLNVENGLLNHGLSESNSLISKLKEKNFKAQKELEMCRTLKGKLLADIKNNFDRVLRKESDAGDLTSKLGSFEKKIFDLQFQEESMLARSEQMGSELVELMKEIDLSNKTVLASLIDQEKVLKDKEEAVKSLEDSLTMEYYAKDFESLILSSELEERTILISELERKNKHFYEVAEGLKREIIFDNLDVALTASILHDKEVEVSNLQEEVAEAGRKQQNLLAELSVMDSMIAKVHSRKNALEKDVCSLMEASCLNETLKHELGEFKEGKIVLTAQVQELSSKNEKLLEELQKKDSALESSSSRIFVLDQQNQMLQNETCLLEAASCRLQNDMEMKEAKIKKMNCLKKVIEELQHEIAELKGERCQIFSELEVKKEEIERINVLAAENTFLRIQLTSCEKGNNDTFEMVLKLDSIGSKALNAFQNKSAELDAMLQNIHEELGRASKFFEEFESLENSAEEILIQSASLQTELVRKDDIIKGMLFDLSLLQESASNHKDQKDEIDDLMASINSLENELDEAVCKGQALEVQLQEKISKIAILESDISQKCKDIELLSHTNSELAASAKDTMEEKCSLEEELLEKREVCENLEIEITNFGDIVGEMSNSIECLKRNLSGVTSEKEDLHGEILMLKKKLETTQTLAEENEAIAIEAKEVADRAKLQAVEKEEEVKLLERSVEELECTVNVLENEVEFVRGEAERQRLQREELELELHAIKQHMNNVKGSDADMRRHQEEKEKSLQEACQRIQLLEGEIISRDAELAHFKAHISELNLHAEAQASEYKEKFKALEALAQKVKMDPHATQAPALSSSKLEKNSSKPRGSGSPFKCIGIGLVQQLMSERDEEHTAERHRIQELEALAASRQKEIFMLNSKLAVADSMTHDVMRDLLGVKLDMNNYANLLDNPQIKMLMEMARVRNVDAEEVEFCKLRQQLNEFIEERKGWIEEIERKQAEMVAAQIALEKLRQRNHLLTTENEMIKMENMNHKKKVIELEADIKKLSGQQNLQQRIHHHAKIKLVFFATALIHHGSVSQEENNLLKNQNDDLIVKLRKTESILSRVREELAHFRQTNGRSPYINFDKEQMLENKLKEKEEERLQLAQKLLGLCTTVLKAAGLTKPTSEMGISAAEEALEQLKNRLTSLERELQDAKFKNKMTNERLRLSEFMPQSSPLRTNENGHITNRGSSSPLTGFDR</sequence>
<dbReference type="GO" id="GO:0005524">
    <property type="term" value="F:ATP binding"/>
    <property type="evidence" value="ECO:0007669"/>
    <property type="project" value="UniProtKB-UniRule"/>
</dbReference>
<feature type="region of interest" description="Disordered" evidence="9">
    <location>
        <begin position="2969"/>
        <end position="2998"/>
    </location>
</feature>
<dbReference type="PANTHER" id="PTHR37739:SF8">
    <property type="entry name" value="KINESIN-LIKE PROTEIN KIN-12D"/>
    <property type="match status" value="1"/>
</dbReference>
<feature type="compositionally biased region" description="Polar residues" evidence="9">
    <location>
        <begin position="38"/>
        <end position="55"/>
    </location>
</feature>
<dbReference type="SUPFAM" id="SSF52540">
    <property type="entry name" value="P-loop containing nucleoside triphosphate hydrolases"/>
    <property type="match status" value="1"/>
</dbReference>
<keyword evidence="12" id="KW-1185">Reference proteome</keyword>
<feature type="coiled-coil region" evidence="8">
    <location>
        <begin position="1966"/>
        <end position="2028"/>
    </location>
</feature>
<feature type="coiled-coil region" evidence="8">
    <location>
        <begin position="603"/>
        <end position="630"/>
    </location>
</feature>
<evidence type="ECO:0000256" key="3">
    <source>
        <dbReference type="ARBA" id="ARBA00022840"/>
    </source>
</evidence>
<dbReference type="InterPro" id="IPR001752">
    <property type="entry name" value="Kinesin_motor_dom"/>
</dbReference>
<dbReference type="InterPro" id="IPR027417">
    <property type="entry name" value="P-loop_NTPase"/>
</dbReference>
<evidence type="ECO:0000256" key="7">
    <source>
        <dbReference type="PROSITE-ProRule" id="PRU00283"/>
    </source>
</evidence>
<keyword evidence="3 7" id="KW-0067">ATP-binding</keyword>
<proteinExistence type="inferred from homology"/>
<evidence type="ECO:0000313" key="12">
    <source>
        <dbReference type="Proteomes" id="UP001371456"/>
    </source>
</evidence>
<feature type="coiled-coil region" evidence="8">
    <location>
        <begin position="1123"/>
        <end position="1171"/>
    </location>
</feature>
<feature type="binding site" evidence="7">
    <location>
        <begin position="340"/>
        <end position="347"/>
    </location>
    <ligand>
        <name>ATP</name>
        <dbReference type="ChEBI" id="CHEBI:30616"/>
    </ligand>
</feature>
<feature type="region of interest" description="Disordered" evidence="9">
    <location>
        <begin position="141"/>
        <end position="182"/>
    </location>
</feature>
<feature type="region of interest" description="Disordered" evidence="9">
    <location>
        <begin position="2603"/>
        <end position="2630"/>
    </location>
</feature>
<protein>
    <recommendedName>
        <fullName evidence="10">Kinesin motor domain-containing protein</fullName>
    </recommendedName>
</protein>
<dbReference type="GO" id="GO:0007018">
    <property type="term" value="P:microtubule-based movement"/>
    <property type="evidence" value="ECO:0007669"/>
    <property type="project" value="InterPro"/>
</dbReference>
<comment type="caution">
    <text evidence="11">The sequence shown here is derived from an EMBL/GenBank/DDBJ whole genome shotgun (WGS) entry which is preliminary data.</text>
</comment>
<feature type="coiled-coil region" evidence="8">
    <location>
        <begin position="2074"/>
        <end position="2101"/>
    </location>
</feature>
<feature type="compositionally biased region" description="Basic and acidic residues" evidence="9">
    <location>
        <begin position="647"/>
        <end position="663"/>
    </location>
</feature>
<feature type="region of interest" description="Disordered" evidence="9">
    <location>
        <begin position="644"/>
        <end position="663"/>
    </location>
</feature>
<feature type="coiled-coil region" evidence="8">
    <location>
        <begin position="2300"/>
        <end position="2334"/>
    </location>
</feature>
<feature type="region of interest" description="Disordered" evidence="9">
    <location>
        <begin position="1"/>
        <end position="117"/>
    </location>
</feature>
<comment type="similarity">
    <text evidence="6">Belongs to the TRAFAC class myosin-kinesin ATPase superfamily. Kinesin family. KIN-12 subfamily.</text>
</comment>
<dbReference type="Proteomes" id="UP001371456">
    <property type="component" value="Unassembled WGS sequence"/>
</dbReference>
<dbReference type="PANTHER" id="PTHR37739">
    <property type="entry name" value="KINESIN-LIKE PROTEIN KIN-12D"/>
    <property type="match status" value="1"/>
</dbReference>
<keyword evidence="1" id="KW-0493">Microtubule</keyword>
<gene>
    <name evidence="11" type="ORF">RDI58_003527</name>
</gene>
<dbReference type="FunFam" id="3.40.850.10:FF:000033">
    <property type="entry name" value="Kinesin-like protein KIN-12E"/>
    <property type="match status" value="1"/>
</dbReference>
<feature type="domain" description="Kinesin motor" evidence="10">
    <location>
        <begin position="259"/>
        <end position="596"/>
    </location>
</feature>
<feature type="compositionally biased region" description="Polar residues" evidence="9">
    <location>
        <begin position="141"/>
        <end position="169"/>
    </location>
</feature>
<feature type="compositionally biased region" description="Polar residues" evidence="9">
    <location>
        <begin position="2970"/>
        <end position="2998"/>
    </location>
</feature>
<feature type="coiled-coil region" evidence="8">
    <location>
        <begin position="698"/>
        <end position="725"/>
    </location>
</feature>
<dbReference type="SMART" id="SM00129">
    <property type="entry name" value="KISc"/>
    <property type="match status" value="1"/>
</dbReference>
<feature type="coiled-coil region" evidence="8">
    <location>
        <begin position="2140"/>
        <end position="2167"/>
    </location>
</feature>
<name>A0AAN8YV35_SOLBU</name>
<dbReference type="Pfam" id="PF00225">
    <property type="entry name" value="Kinesin"/>
    <property type="match status" value="1"/>
</dbReference>
<evidence type="ECO:0000313" key="11">
    <source>
        <dbReference type="EMBL" id="KAK6805742.1"/>
    </source>
</evidence>
<evidence type="ECO:0000256" key="6">
    <source>
        <dbReference type="ARBA" id="ARBA00034488"/>
    </source>
</evidence>
<dbReference type="PRINTS" id="PR00380">
    <property type="entry name" value="KINESINHEAVY"/>
</dbReference>
<evidence type="ECO:0000256" key="4">
    <source>
        <dbReference type="ARBA" id="ARBA00023054"/>
    </source>
</evidence>
<feature type="coiled-coil region" evidence="8">
    <location>
        <begin position="1243"/>
        <end position="1277"/>
    </location>
</feature>
<dbReference type="Gene3D" id="3.40.850.10">
    <property type="entry name" value="Kinesin motor domain"/>
    <property type="match status" value="1"/>
</dbReference>
<evidence type="ECO:0000256" key="5">
    <source>
        <dbReference type="ARBA" id="ARBA00023175"/>
    </source>
</evidence>
<feature type="coiled-coil region" evidence="8">
    <location>
        <begin position="1665"/>
        <end position="1692"/>
    </location>
</feature>
<dbReference type="GO" id="GO:0005874">
    <property type="term" value="C:microtubule"/>
    <property type="evidence" value="ECO:0007669"/>
    <property type="project" value="UniProtKB-KW"/>
</dbReference>
<feature type="coiled-coil region" evidence="8">
    <location>
        <begin position="1380"/>
        <end position="1407"/>
    </location>
</feature>
<dbReference type="EMBL" id="JBANQN010000001">
    <property type="protein sequence ID" value="KAK6805742.1"/>
    <property type="molecule type" value="Genomic_DNA"/>
</dbReference>
<dbReference type="GO" id="GO:0003777">
    <property type="term" value="F:microtubule motor activity"/>
    <property type="evidence" value="ECO:0007669"/>
    <property type="project" value="InterPro"/>
</dbReference>
<feature type="coiled-coil region" evidence="8">
    <location>
        <begin position="996"/>
        <end position="1030"/>
    </location>
</feature>
<evidence type="ECO:0000256" key="8">
    <source>
        <dbReference type="SAM" id="Coils"/>
    </source>
</evidence>
<dbReference type="PROSITE" id="PS50067">
    <property type="entry name" value="KINESIN_MOTOR_2"/>
    <property type="match status" value="1"/>
</dbReference>
<feature type="region of interest" description="Disordered" evidence="9">
    <location>
        <begin position="916"/>
        <end position="936"/>
    </location>
</feature>
<feature type="coiled-coil region" evidence="8">
    <location>
        <begin position="2886"/>
        <end position="2963"/>
    </location>
</feature>
<keyword evidence="5 7" id="KW-0505">Motor protein</keyword>
<keyword evidence="2 7" id="KW-0547">Nucleotide-binding</keyword>